<accession>A0AB33JKE6</accession>
<gene>
    <name evidence="2" type="ORF">KCMC57_01870</name>
</gene>
<dbReference type="Gene3D" id="3.90.1200.10">
    <property type="match status" value="1"/>
</dbReference>
<feature type="domain" description="Aminoglycoside phosphotransferase" evidence="1">
    <location>
        <begin position="15"/>
        <end position="219"/>
    </location>
</feature>
<evidence type="ECO:0000313" key="2">
    <source>
        <dbReference type="EMBL" id="BFP43819.1"/>
    </source>
</evidence>
<proteinExistence type="predicted"/>
<dbReference type="AlphaFoldDB" id="A0AB33JKE6"/>
<dbReference type="EMBL" id="AP035881">
    <property type="protein sequence ID" value="BFP43819.1"/>
    <property type="molecule type" value="Genomic_DNA"/>
</dbReference>
<dbReference type="InterPro" id="IPR011009">
    <property type="entry name" value="Kinase-like_dom_sf"/>
</dbReference>
<evidence type="ECO:0000259" key="1">
    <source>
        <dbReference type="Pfam" id="PF01636"/>
    </source>
</evidence>
<sequence length="272" mass="29981">MTDRWGTHGVELLADRVVKRFRSHSDGEHRREWVGLTLLDRYAPGLAPVPLRADLSADSPTVEMSRLGGAPLRGQRLSRGQLEAMAGALTILHGAVPGHVAARLPNRLWNQLQAVQGVRARWQQLTALVADPTVARAVAAGMCWLEQSELESGKGLDGSPVFGQADENLANFLWDGTRVRLVDFEDSGCSDRAYELADVVEHVSAWVDSEVDVPYFLDLFELSRGEAHRLVECRRLFALLWLLVLALEDPAGRRNPPGTAGRQAERLLALLD</sequence>
<dbReference type="InterPro" id="IPR002575">
    <property type="entry name" value="Aminoglycoside_PTrfase"/>
</dbReference>
<dbReference type="Pfam" id="PF01636">
    <property type="entry name" value="APH"/>
    <property type="match status" value="1"/>
</dbReference>
<dbReference type="SUPFAM" id="SSF56112">
    <property type="entry name" value="Protein kinase-like (PK-like)"/>
    <property type="match status" value="1"/>
</dbReference>
<organism evidence="2">
    <name type="scientific">Kitasatospora sp. CMC57</name>
    <dbReference type="NCBI Taxonomy" id="3231513"/>
    <lineage>
        <taxon>Bacteria</taxon>
        <taxon>Bacillati</taxon>
        <taxon>Actinomycetota</taxon>
        <taxon>Actinomycetes</taxon>
        <taxon>Kitasatosporales</taxon>
        <taxon>Streptomycetaceae</taxon>
        <taxon>Kitasatospora</taxon>
    </lineage>
</organism>
<reference evidence="2" key="1">
    <citation type="submission" date="2024-07" db="EMBL/GenBank/DDBJ databases">
        <title>Complete genome sequences of cellulolytic bacteria, Kitasatospora sp. CMC57 and Streptomyces sp. CMC78, isolated from Japanese agricultural soil.</title>
        <authorList>
            <person name="Hashimoto T."/>
            <person name="Ito M."/>
            <person name="Iwamoto M."/>
            <person name="Fukahori D."/>
            <person name="Shoda T."/>
            <person name="Sakoda M."/>
            <person name="Morohoshi T."/>
            <person name="Mitsuboshi M."/>
            <person name="Nishizawa T."/>
        </authorList>
    </citation>
    <scope>NUCLEOTIDE SEQUENCE</scope>
    <source>
        <strain evidence="2">CMC57</strain>
    </source>
</reference>
<name>A0AB33JKE6_9ACTN</name>
<dbReference type="RefSeq" id="WP_407986406.1">
    <property type="nucleotide sequence ID" value="NZ_AP035881.2"/>
</dbReference>
<protein>
    <recommendedName>
        <fullName evidence="1">Aminoglycoside phosphotransferase domain-containing protein</fullName>
    </recommendedName>
</protein>